<dbReference type="AlphaFoldDB" id="M7WMA4"/>
<reference evidence="3 4" key="1">
    <citation type="journal article" date="2012" name="Nat. Commun.">
        <title>A multi-omic map of the lipid-producing yeast Rhodosporidium toruloides.</title>
        <authorList>
            <person name="Zhu Z."/>
            <person name="Zhang S."/>
            <person name="Liu H."/>
            <person name="Shen H."/>
            <person name="Lin X."/>
            <person name="Yang F."/>
            <person name="Zhou Y.J."/>
            <person name="Jin G."/>
            <person name="Ye M."/>
            <person name="Zou H."/>
            <person name="Zou H."/>
            <person name="Zhao Z.K."/>
        </authorList>
    </citation>
    <scope>NUCLEOTIDE SEQUENCE [LARGE SCALE GENOMIC DNA]</scope>
    <source>
        <strain evidence="3 4">NP11</strain>
    </source>
</reference>
<keyword evidence="4" id="KW-1185">Reference proteome</keyword>
<dbReference type="Proteomes" id="UP000016926">
    <property type="component" value="Unassembled WGS sequence"/>
</dbReference>
<name>M7WMA4_RHOT1</name>
<feature type="compositionally biased region" description="Low complexity" evidence="1">
    <location>
        <begin position="466"/>
        <end position="482"/>
    </location>
</feature>
<feature type="compositionally biased region" description="Pro residues" evidence="1">
    <location>
        <begin position="124"/>
        <end position="133"/>
    </location>
</feature>
<dbReference type="HOGENOM" id="CLU_438836_0_0_1"/>
<evidence type="ECO:0000256" key="2">
    <source>
        <dbReference type="SAM" id="Phobius"/>
    </source>
</evidence>
<evidence type="ECO:0000256" key="1">
    <source>
        <dbReference type="SAM" id="MobiDB-lite"/>
    </source>
</evidence>
<dbReference type="OrthoDB" id="3253553at2759"/>
<dbReference type="GeneID" id="27369365"/>
<proteinExistence type="predicted"/>
<feature type="region of interest" description="Disordered" evidence="1">
    <location>
        <begin position="25"/>
        <end position="83"/>
    </location>
</feature>
<gene>
    <name evidence="3" type="ORF">RHTO_05352</name>
</gene>
<feature type="region of interest" description="Disordered" evidence="1">
    <location>
        <begin position="112"/>
        <end position="153"/>
    </location>
</feature>
<feature type="transmembrane region" description="Helical" evidence="2">
    <location>
        <begin position="340"/>
        <end position="361"/>
    </location>
</feature>
<protein>
    <submittedName>
        <fullName evidence="3">Uncharacterized protein</fullName>
    </submittedName>
</protein>
<feature type="transmembrane region" description="Helical" evidence="2">
    <location>
        <begin position="577"/>
        <end position="599"/>
    </location>
</feature>
<feature type="region of interest" description="Disordered" evidence="1">
    <location>
        <begin position="431"/>
        <end position="499"/>
    </location>
</feature>
<feature type="compositionally biased region" description="Polar residues" evidence="1">
    <location>
        <begin position="144"/>
        <end position="153"/>
    </location>
</feature>
<keyword evidence="2" id="KW-0812">Transmembrane</keyword>
<evidence type="ECO:0000313" key="3">
    <source>
        <dbReference type="EMBL" id="EMS18980.1"/>
    </source>
</evidence>
<sequence length="623" mass="68157">MHDREATEDSLVEADGLADFAAARQAGPSSLASGSFKSRDAGGGTRGSIRPAMYGRDDGDGGWYSVRQPPDSLPRRSGFDHSSSHYQIDSWSPALHPRHSYSYAAYMSPAQPHPRPTYSLDSPHSPPFFPSFPPSAHHPSSFARPTSSYGTPSNDAPFALPTLLFDDPAHLPTSPSAHSAFYRDPFSHNDVDDDETRGDLAYALTDEREKGEWFEAAGSYQQGVGFEGVSGSKGLGLEQKAAARMEKLAQKFGEERPTDAAGVSAKQRMKEAKDAKKAEKLEVQRTTGVDDKGRLVVMGRRKRLALRWFQAGGAVVVGIGSIGAAVLTHPKDKPPPSGSAPLLILYLLPFLSLFLTTYLFAIRPLLYKRRSHHSPQPQAGLAMPLLQQEQPQPTGGWCDCLGESRRRVPRGQYHPPQFNLIVDPRLMAAMQGQTSEEGGRASRRGRQKRRKKRRHPRSPLDDQRATDSSSSSDSDGVNSDLSSGEEDPWTARSSSSSNPRRSLLSHVLLDTTWRQARSWAKKVAVADAVCAVGWGGVAGWAVTGGKRCPAGGLEGYWCALVAVTFRRDELTNERRSNLYNTALAFSFLLSASFVASFALDCFDLSRTKVSPRHRQQRLRDGVV</sequence>
<keyword evidence="2" id="KW-0472">Membrane</keyword>
<accession>M7WMA4</accession>
<organism evidence="3 4">
    <name type="scientific">Rhodotorula toruloides (strain NP11)</name>
    <name type="common">Yeast</name>
    <name type="synonym">Rhodosporidium toruloides</name>
    <dbReference type="NCBI Taxonomy" id="1130832"/>
    <lineage>
        <taxon>Eukaryota</taxon>
        <taxon>Fungi</taxon>
        <taxon>Dikarya</taxon>
        <taxon>Basidiomycota</taxon>
        <taxon>Pucciniomycotina</taxon>
        <taxon>Microbotryomycetes</taxon>
        <taxon>Sporidiobolales</taxon>
        <taxon>Sporidiobolaceae</taxon>
        <taxon>Rhodotorula</taxon>
    </lineage>
</organism>
<dbReference type="RefSeq" id="XP_016270099.1">
    <property type="nucleotide sequence ID" value="XM_016419014.1"/>
</dbReference>
<dbReference type="EMBL" id="KB722673">
    <property type="protein sequence ID" value="EMS18980.1"/>
    <property type="molecule type" value="Genomic_DNA"/>
</dbReference>
<feature type="compositionally biased region" description="Basic and acidic residues" evidence="1">
    <location>
        <begin position="73"/>
        <end position="83"/>
    </location>
</feature>
<feature type="compositionally biased region" description="Polar residues" evidence="1">
    <location>
        <begin position="27"/>
        <end position="36"/>
    </location>
</feature>
<evidence type="ECO:0000313" key="4">
    <source>
        <dbReference type="Proteomes" id="UP000016926"/>
    </source>
</evidence>
<feature type="compositionally biased region" description="Basic residues" evidence="1">
    <location>
        <begin position="441"/>
        <end position="457"/>
    </location>
</feature>
<feature type="compositionally biased region" description="Low complexity" evidence="1">
    <location>
        <begin position="134"/>
        <end position="143"/>
    </location>
</feature>
<keyword evidence="2" id="KW-1133">Transmembrane helix</keyword>
<feature type="transmembrane region" description="Helical" evidence="2">
    <location>
        <begin position="308"/>
        <end position="328"/>
    </location>
</feature>